<reference evidence="1" key="1">
    <citation type="submission" date="2020-05" db="EMBL/GenBank/DDBJ databases">
        <authorList>
            <person name="Chiriac C."/>
            <person name="Salcher M."/>
            <person name="Ghai R."/>
            <person name="Kavagutti S V."/>
        </authorList>
    </citation>
    <scope>NUCLEOTIDE SEQUENCE</scope>
</reference>
<name>A0A6J6X8W4_9ZZZZ</name>
<proteinExistence type="predicted"/>
<dbReference type="AlphaFoldDB" id="A0A6J6X8W4"/>
<sequence>MAVFLLVWLFSRADPAANTAPIAALTNSNAVQNSAGSAADGATGLFGANGPIFIDGPATPPKPAVIQIVVPAVNPAVTVEGGASYSRTIGVIDDSCSSPAAPIGATITVTNRDNGHSVVCVNNYPYPLLAPMVIVVSTKLYTRLGELVDAPLPVRLTW</sequence>
<protein>
    <submittedName>
        <fullName evidence="1">Unannotated protein</fullName>
    </submittedName>
</protein>
<accession>A0A6J6X8W4</accession>
<gene>
    <name evidence="1" type="ORF">UFOPK2992_00390</name>
</gene>
<dbReference type="EMBL" id="CAFAAI010000044">
    <property type="protein sequence ID" value="CAB4790477.1"/>
    <property type="molecule type" value="Genomic_DNA"/>
</dbReference>
<organism evidence="1">
    <name type="scientific">freshwater metagenome</name>
    <dbReference type="NCBI Taxonomy" id="449393"/>
    <lineage>
        <taxon>unclassified sequences</taxon>
        <taxon>metagenomes</taxon>
        <taxon>ecological metagenomes</taxon>
    </lineage>
</organism>
<evidence type="ECO:0000313" key="1">
    <source>
        <dbReference type="EMBL" id="CAB4790477.1"/>
    </source>
</evidence>